<dbReference type="Pfam" id="PF00874">
    <property type="entry name" value="PRD"/>
    <property type="match status" value="2"/>
</dbReference>
<dbReference type="GO" id="GO:0003723">
    <property type="term" value="F:RNA binding"/>
    <property type="evidence" value="ECO:0007669"/>
    <property type="project" value="InterPro"/>
</dbReference>
<organism evidence="3 4">
    <name type="scientific">Xylocopilactobacillus apis</name>
    <dbReference type="NCBI Taxonomy" id="2932183"/>
    <lineage>
        <taxon>Bacteria</taxon>
        <taxon>Bacillati</taxon>
        <taxon>Bacillota</taxon>
        <taxon>Bacilli</taxon>
        <taxon>Lactobacillales</taxon>
        <taxon>Lactobacillaceae</taxon>
        <taxon>Xylocopilactobacillus</taxon>
    </lineage>
</organism>
<feature type="domain" description="PRD" evidence="2">
    <location>
        <begin position="171"/>
        <end position="283"/>
    </location>
</feature>
<keyword evidence="1" id="KW-0677">Repeat</keyword>
<dbReference type="EMBL" id="AP026801">
    <property type="protein sequence ID" value="BDR56558.1"/>
    <property type="molecule type" value="Genomic_DNA"/>
</dbReference>
<dbReference type="SMART" id="SM01061">
    <property type="entry name" value="CAT_RBD"/>
    <property type="match status" value="1"/>
</dbReference>
<keyword evidence="4" id="KW-1185">Reference proteome</keyword>
<dbReference type="GO" id="GO:0006355">
    <property type="term" value="P:regulation of DNA-templated transcription"/>
    <property type="evidence" value="ECO:0007669"/>
    <property type="project" value="InterPro"/>
</dbReference>
<dbReference type="InterPro" id="IPR050661">
    <property type="entry name" value="BglG_antiterminators"/>
</dbReference>
<dbReference type="InterPro" id="IPR011608">
    <property type="entry name" value="PRD"/>
</dbReference>
<dbReference type="RefSeq" id="WP_317694815.1">
    <property type="nucleotide sequence ID" value="NZ_AP026801.1"/>
</dbReference>
<dbReference type="InterPro" id="IPR004341">
    <property type="entry name" value="CAT_RNA-bd_dom"/>
</dbReference>
<accession>A0AAU9DNN1</accession>
<dbReference type="Pfam" id="PF03123">
    <property type="entry name" value="CAT_RBD"/>
    <property type="match status" value="1"/>
</dbReference>
<gene>
    <name evidence="3" type="primary">bglG_2</name>
    <name evidence="3" type="ORF">KIMC2_11200</name>
</gene>
<reference evidence="3 4" key="1">
    <citation type="journal article" date="2023" name="Microbiol. Spectr.">
        <title>Symbiosis of Carpenter Bees with Uncharacterized Lactic Acid Bacteria Showing NAD Auxotrophy.</title>
        <authorList>
            <person name="Kawasaki S."/>
            <person name="Ozawa K."/>
            <person name="Mori T."/>
            <person name="Yamamoto A."/>
            <person name="Ito M."/>
            <person name="Ohkuma M."/>
            <person name="Sakamoto M."/>
            <person name="Matsutani M."/>
        </authorList>
    </citation>
    <scope>NUCLEOTIDE SEQUENCE [LARGE SCALE GENOMIC DNA]</scope>
    <source>
        <strain evidence="3 4">KimC2</strain>
    </source>
</reference>
<dbReference type="Gene3D" id="2.30.24.10">
    <property type="entry name" value="CAT RNA-binding domain"/>
    <property type="match status" value="1"/>
</dbReference>
<protein>
    <submittedName>
        <fullName evidence="3">Transcription antiterminator LicT</fullName>
    </submittedName>
</protein>
<dbReference type="KEGG" id="xak:KIMC2_11200"/>
<proteinExistence type="predicted"/>
<evidence type="ECO:0000256" key="1">
    <source>
        <dbReference type="ARBA" id="ARBA00022737"/>
    </source>
</evidence>
<evidence type="ECO:0000313" key="3">
    <source>
        <dbReference type="EMBL" id="BDR56558.1"/>
    </source>
</evidence>
<dbReference type="Gene3D" id="1.10.1790.10">
    <property type="entry name" value="PRD domain"/>
    <property type="match status" value="2"/>
</dbReference>
<sequence length="283" mass="33032">MIIKQSLNNNVAFVINDQNNEMIVSGTGIAFGKHKGDEIDESKIQYYFPIIPSEVADGLAKLLADIPIEYYAIANDVVDKAEETLKLKLNDSILISLTDHMYGAVKQKEKGIEISNPLHWDIKQLYYKEYSVGLFALKLIKNFFNVDLNNDEAATIALHLVNCETTKKKDLDTYKFVEMVHWIMKKTEEYFQIDLSKSTDPIYYQRFITHIRFFIQRVLKKNYHPSEPDSQLTNLIMVKYPKEKDCVVTLSDKFYKKYGLKISKEEQSYLILHIHNMIKHNKF</sequence>
<dbReference type="SUPFAM" id="SSF63520">
    <property type="entry name" value="PTS-regulatory domain, PRD"/>
    <property type="match status" value="2"/>
</dbReference>
<dbReference type="InterPro" id="IPR036634">
    <property type="entry name" value="PRD_sf"/>
</dbReference>
<evidence type="ECO:0000313" key="4">
    <source>
        <dbReference type="Proteomes" id="UP001321804"/>
    </source>
</evidence>
<dbReference type="PANTHER" id="PTHR30185:SF15">
    <property type="entry name" value="CRYPTIC BETA-GLUCOSIDE BGL OPERON ANTITERMINATOR"/>
    <property type="match status" value="1"/>
</dbReference>
<name>A0AAU9DNN1_9LACO</name>
<dbReference type="PROSITE" id="PS51372">
    <property type="entry name" value="PRD_2"/>
    <property type="match status" value="2"/>
</dbReference>
<dbReference type="Proteomes" id="UP001321804">
    <property type="component" value="Chromosome"/>
</dbReference>
<dbReference type="PANTHER" id="PTHR30185">
    <property type="entry name" value="CRYPTIC BETA-GLUCOSIDE BGL OPERON ANTITERMINATOR"/>
    <property type="match status" value="1"/>
</dbReference>
<feature type="domain" description="PRD" evidence="2">
    <location>
        <begin position="65"/>
        <end position="170"/>
    </location>
</feature>
<dbReference type="AlphaFoldDB" id="A0AAU9DNN1"/>
<dbReference type="InterPro" id="IPR036650">
    <property type="entry name" value="CAT_RNA-bd_dom_sf"/>
</dbReference>
<dbReference type="SUPFAM" id="SSF50151">
    <property type="entry name" value="SacY-like RNA-binding domain"/>
    <property type="match status" value="1"/>
</dbReference>
<evidence type="ECO:0000259" key="2">
    <source>
        <dbReference type="PROSITE" id="PS51372"/>
    </source>
</evidence>